<organism evidence="2">
    <name type="scientific">Schistocephalus solidus</name>
    <name type="common">Tapeworm</name>
    <dbReference type="NCBI Taxonomy" id="70667"/>
    <lineage>
        <taxon>Eukaryota</taxon>
        <taxon>Metazoa</taxon>
        <taxon>Spiralia</taxon>
        <taxon>Lophotrochozoa</taxon>
        <taxon>Platyhelminthes</taxon>
        <taxon>Cestoda</taxon>
        <taxon>Eucestoda</taxon>
        <taxon>Diphyllobothriidea</taxon>
        <taxon>Diphyllobothriidae</taxon>
        <taxon>Schistocephalus</taxon>
    </lineage>
</organism>
<evidence type="ECO:0000313" key="2">
    <source>
        <dbReference type="EMBL" id="JAP57479.1"/>
    </source>
</evidence>
<dbReference type="EMBL" id="GEEE01005746">
    <property type="protein sequence ID" value="JAP57479.1"/>
    <property type="molecule type" value="Transcribed_RNA"/>
</dbReference>
<feature type="non-terminal residue" evidence="2">
    <location>
        <position position="1"/>
    </location>
</feature>
<accession>A0A0X3Q0N0</accession>
<dbReference type="PANTHER" id="PTHR21301">
    <property type="entry name" value="REVERSE TRANSCRIPTASE"/>
    <property type="match status" value="1"/>
</dbReference>
<name>A0A0X3Q0N0_SCHSO</name>
<dbReference type="AlphaFoldDB" id="A0A0X3Q0N0"/>
<sequence length="186" mass="20533">QHACTNRAFKGNSPTSPSNILMPSPSLNGIGCPHSKNVSTTSSRIEEGENNQLTFLDVLVCRKDFRGLKSKVFRKGTHTMQVLNINSNHLISHKRSCVRGHIGVLRRNAVNRKTKLLNCNIFDRCSETMAPHATLSTGACANKTSEKIAPTPNVGKRFHTSNTSRGRQLPSRITRCWICTQTGGQH</sequence>
<proteinExistence type="predicted"/>
<evidence type="ECO:0000256" key="1">
    <source>
        <dbReference type="SAM" id="MobiDB-lite"/>
    </source>
</evidence>
<gene>
    <name evidence="2" type="ORF">TR91057</name>
</gene>
<protein>
    <submittedName>
        <fullName evidence="2">Uncharacterized protein</fullName>
    </submittedName>
</protein>
<reference evidence="2" key="1">
    <citation type="submission" date="2016-01" db="EMBL/GenBank/DDBJ databases">
        <title>Reference transcriptome for the parasite Schistocephalus solidus: insights into the molecular evolution of parasitism.</title>
        <authorList>
            <person name="Hebert F.O."/>
            <person name="Grambauer S."/>
            <person name="Barber I."/>
            <person name="Landry C.R."/>
            <person name="Aubin-Horth N."/>
        </authorList>
    </citation>
    <scope>NUCLEOTIDE SEQUENCE</scope>
</reference>
<feature type="compositionally biased region" description="Polar residues" evidence="1">
    <location>
        <begin position="12"/>
        <end position="21"/>
    </location>
</feature>
<feature type="region of interest" description="Disordered" evidence="1">
    <location>
        <begin position="1"/>
        <end position="21"/>
    </location>
</feature>
<dbReference type="PANTHER" id="PTHR21301:SF11">
    <property type="entry name" value="GIY-YIG DOMAIN-CONTAINING PROTEIN"/>
    <property type="match status" value="1"/>
</dbReference>